<name>A0ABW8RET0_9BACI</name>
<dbReference type="RefSeq" id="WP_406579407.1">
    <property type="nucleotide sequence ID" value="NZ_JBJHQH010000003.1"/>
</dbReference>
<accession>A0ABW8RET0</accession>
<sequence>MDKRTFKLSVVNLLDQDVAGLTREKKIRYMKKWIREYEQEKKGSPEQPSQQDAMKIGQLVRSILKSLVRGHSLSDEQVLLLQDGRYCKSTFDINYALLKKVAVGSTPSQQRKINGYDRYWEEDIHINGERYFVCNDWYERNRAKFIRWYNNFNQ</sequence>
<evidence type="ECO:0000313" key="2">
    <source>
        <dbReference type="Proteomes" id="UP001623041"/>
    </source>
</evidence>
<dbReference type="EMBL" id="JBJHQH010000003">
    <property type="protein sequence ID" value="MFK9090711.1"/>
    <property type="molecule type" value="Genomic_DNA"/>
</dbReference>
<protein>
    <submittedName>
        <fullName evidence="1">Uncharacterized protein</fullName>
    </submittedName>
</protein>
<reference evidence="1 2" key="1">
    <citation type="submission" date="2024-11" db="EMBL/GenBank/DDBJ databases">
        <authorList>
            <person name="Lucas J.A."/>
        </authorList>
    </citation>
    <scope>NUCLEOTIDE SEQUENCE [LARGE SCALE GENOMIC DNA]</scope>
    <source>
        <strain evidence="1 2">Z 5.4</strain>
    </source>
</reference>
<keyword evidence="2" id="KW-1185">Reference proteome</keyword>
<comment type="caution">
    <text evidence="1">The sequence shown here is derived from an EMBL/GenBank/DDBJ whole genome shotgun (WGS) entry which is preliminary data.</text>
</comment>
<gene>
    <name evidence="1" type="ORF">ACJEBI_04340</name>
</gene>
<proteinExistence type="predicted"/>
<evidence type="ECO:0000313" key="1">
    <source>
        <dbReference type="EMBL" id="MFK9090711.1"/>
    </source>
</evidence>
<dbReference type="Proteomes" id="UP001623041">
    <property type="component" value="Unassembled WGS sequence"/>
</dbReference>
<organism evidence="1 2">
    <name type="scientific">Bacillus salipaludis</name>
    <dbReference type="NCBI Taxonomy" id="2547811"/>
    <lineage>
        <taxon>Bacteria</taxon>
        <taxon>Bacillati</taxon>
        <taxon>Bacillota</taxon>
        <taxon>Bacilli</taxon>
        <taxon>Bacillales</taxon>
        <taxon>Bacillaceae</taxon>
        <taxon>Bacillus</taxon>
    </lineage>
</organism>